<evidence type="ECO:0000256" key="2">
    <source>
        <dbReference type="SAM" id="SignalP"/>
    </source>
</evidence>
<evidence type="ECO:0000313" key="3">
    <source>
        <dbReference type="EMBL" id="GGE49273.1"/>
    </source>
</evidence>
<evidence type="ECO:0000313" key="4">
    <source>
        <dbReference type="Proteomes" id="UP000602745"/>
    </source>
</evidence>
<dbReference type="Proteomes" id="UP000602745">
    <property type="component" value="Unassembled WGS sequence"/>
</dbReference>
<dbReference type="Pfam" id="PF03401">
    <property type="entry name" value="TctC"/>
    <property type="match status" value="1"/>
</dbReference>
<protein>
    <submittedName>
        <fullName evidence="3">Exported protein</fullName>
    </submittedName>
</protein>
<dbReference type="RefSeq" id="WP_229729450.1">
    <property type="nucleotide sequence ID" value="NZ_BMCP01000003.1"/>
</dbReference>
<proteinExistence type="inferred from homology"/>
<sequence length="335" mass="34963">MTIEQKRAAATVSRRMMVSLAVMAFGLALPATASAQDYPTQPIKLIVPGTAGGGMDVIARVIGDRIGTILKQPVVVENKPGAGGNIAVDYVAKSKPDGYTMLIGQTAHFSINPSLYSSLPFDPVKDFQPVTLLADAPNVVMVNAESPIKNLDELVAAAKASEKGLSLATPGNGTVSHLTGELFQKTAQVKFNHIPYKGAAAALTDVMGGRVDFMLSSIPTALSQIKAGKLRPIAVSAAKRSPSLPDVPTIGEQGYPGFDAGTWYGLLVPAGTPTAVVEKLNAAANEAIEADDIREKIRQEGGDSYGGTSAEFAALMKADSEKWSKVVKESGAKVD</sequence>
<dbReference type="PANTHER" id="PTHR42928">
    <property type="entry name" value="TRICARBOXYLATE-BINDING PROTEIN"/>
    <property type="match status" value="1"/>
</dbReference>
<dbReference type="PANTHER" id="PTHR42928:SF5">
    <property type="entry name" value="BLR1237 PROTEIN"/>
    <property type="match status" value="1"/>
</dbReference>
<dbReference type="SUPFAM" id="SSF53850">
    <property type="entry name" value="Periplasmic binding protein-like II"/>
    <property type="match status" value="1"/>
</dbReference>
<name>A0A8J2YKS1_9RHOB</name>
<gene>
    <name evidence="3" type="ORF">GCM10007276_28000</name>
</gene>
<dbReference type="InterPro" id="IPR005064">
    <property type="entry name" value="BUG"/>
</dbReference>
<dbReference type="InterPro" id="IPR042100">
    <property type="entry name" value="Bug_dom1"/>
</dbReference>
<keyword evidence="2" id="KW-0732">Signal</keyword>
<comment type="similarity">
    <text evidence="1">Belongs to the UPF0065 (bug) family.</text>
</comment>
<reference evidence="3" key="1">
    <citation type="journal article" date="2014" name="Int. J. Syst. Evol. Microbiol.">
        <title>Complete genome sequence of Corynebacterium casei LMG S-19264T (=DSM 44701T), isolated from a smear-ripened cheese.</title>
        <authorList>
            <consortium name="US DOE Joint Genome Institute (JGI-PGF)"/>
            <person name="Walter F."/>
            <person name="Albersmeier A."/>
            <person name="Kalinowski J."/>
            <person name="Ruckert C."/>
        </authorList>
    </citation>
    <scope>NUCLEOTIDE SEQUENCE</scope>
    <source>
        <strain evidence="3">CCM 7684</strain>
    </source>
</reference>
<organism evidence="3 4">
    <name type="scientific">Agaricicola taiwanensis</name>
    <dbReference type="NCBI Taxonomy" id="591372"/>
    <lineage>
        <taxon>Bacteria</taxon>
        <taxon>Pseudomonadati</taxon>
        <taxon>Pseudomonadota</taxon>
        <taxon>Alphaproteobacteria</taxon>
        <taxon>Rhodobacterales</taxon>
        <taxon>Paracoccaceae</taxon>
        <taxon>Agaricicola</taxon>
    </lineage>
</organism>
<dbReference type="PIRSF" id="PIRSF017082">
    <property type="entry name" value="YflP"/>
    <property type="match status" value="1"/>
</dbReference>
<dbReference type="AlphaFoldDB" id="A0A8J2YKS1"/>
<dbReference type="EMBL" id="BMCP01000003">
    <property type="protein sequence ID" value="GGE49273.1"/>
    <property type="molecule type" value="Genomic_DNA"/>
</dbReference>
<reference evidence="3" key="2">
    <citation type="submission" date="2020-09" db="EMBL/GenBank/DDBJ databases">
        <authorList>
            <person name="Sun Q."/>
            <person name="Sedlacek I."/>
        </authorList>
    </citation>
    <scope>NUCLEOTIDE SEQUENCE</scope>
    <source>
        <strain evidence="3">CCM 7684</strain>
    </source>
</reference>
<keyword evidence="4" id="KW-1185">Reference proteome</keyword>
<feature type="chain" id="PRO_5035266744" evidence="2">
    <location>
        <begin position="36"/>
        <end position="335"/>
    </location>
</feature>
<feature type="signal peptide" evidence="2">
    <location>
        <begin position="1"/>
        <end position="35"/>
    </location>
</feature>
<dbReference type="Gene3D" id="3.40.190.10">
    <property type="entry name" value="Periplasmic binding protein-like II"/>
    <property type="match status" value="1"/>
</dbReference>
<comment type="caution">
    <text evidence="3">The sequence shown here is derived from an EMBL/GenBank/DDBJ whole genome shotgun (WGS) entry which is preliminary data.</text>
</comment>
<dbReference type="CDD" id="cd13578">
    <property type="entry name" value="PBP2_Bug27"/>
    <property type="match status" value="1"/>
</dbReference>
<accession>A0A8J2YKS1</accession>
<dbReference type="Gene3D" id="3.40.190.150">
    <property type="entry name" value="Bordetella uptake gene, domain 1"/>
    <property type="match status" value="1"/>
</dbReference>
<evidence type="ECO:0000256" key="1">
    <source>
        <dbReference type="ARBA" id="ARBA00006987"/>
    </source>
</evidence>